<gene>
    <name evidence="2" type="ORF">ACFQPS_15395</name>
</gene>
<protein>
    <submittedName>
        <fullName evidence="2">DUF1329 domain-containing protein</fullName>
    </submittedName>
</protein>
<evidence type="ECO:0000313" key="2">
    <source>
        <dbReference type="EMBL" id="MFC7334552.1"/>
    </source>
</evidence>
<sequence>MTRAKTALLGGVVALCLAFPAWSKSADDLGKTLTPFGAVRAGNADGSIPEWTGGITAPPPTYVKGTHHPDPFPDDKVLFTITAQNMDQYADKLPEGLKAMLRAYPDTYRLPVYPSRRTTSAPQFVYDETKANATRAKLADGGNGVTGAKIGIPFPLAETGIEMVWNHLLRWRGVAGEGVIGVANPQADGAYTLIKVKQAVDFVYASENGPDGNTSIYFLEEILSPARLAGEMLLVHDTINQVAEPRSAWTYNPGQRRVRRAPNVAYDNPGTASDGLRTSDQLDMFNGAPDRYEWTFLGTKEMYIPYNSYKMHSADVKYADLIKPRHIDQDLARYELHRVHVVEGKLRQGTSHIYARRVFYIDEDSWQIMVADHYDGRGELWRVGEMHAINYYEVPTFWQTVVTSYDLQSGRYWAFGLDNEDQVFSLDKRFTKADFSPDSLRRAGIR</sequence>
<dbReference type="EMBL" id="JBHTCM010000017">
    <property type="protein sequence ID" value="MFC7334552.1"/>
    <property type="molecule type" value="Genomic_DNA"/>
</dbReference>
<dbReference type="Gene3D" id="2.50.20.10">
    <property type="entry name" value="Lipoprotein localisation LolA/LolB/LppX"/>
    <property type="match status" value="1"/>
</dbReference>
<organism evidence="2 3">
    <name type="scientific">Rhodocista pekingensis</name>
    <dbReference type="NCBI Taxonomy" id="201185"/>
    <lineage>
        <taxon>Bacteria</taxon>
        <taxon>Pseudomonadati</taxon>
        <taxon>Pseudomonadota</taxon>
        <taxon>Alphaproteobacteria</taxon>
        <taxon>Rhodospirillales</taxon>
        <taxon>Azospirillaceae</taxon>
        <taxon>Rhodocista</taxon>
    </lineage>
</organism>
<reference evidence="3" key="1">
    <citation type="journal article" date="2019" name="Int. J. Syst. Evol. Microbiol.">
        <title>The Global Catalogue of Microorganisms (GCM) 10K type strain sequencing project: providing services to taxonomists for standard genome sequencing and annotation.</title>
        <authorList>
            <consortium name="The Broad Institute Genomics Platform"/>
            <consortium name="The Broad Institute Genome Sequencing Center for Infectious Disease"/>
            <person name="Wu L."/>
            <person name="Ma J."/>
        </authorList>
    </citation>
    <scope>NUCLEOTIDE SEQUENCE [LARGE SCALE GENOMIC DNA]</scope>
    <source>
        <strain evidence="3">CGMCC 1.16275</strain>
    </source>
</reference>
<feature type="signal peptide" evidence="1">
    <location>
        <begin position="1"/>
        <end position="26"/>
    </location>
</feature>
<keyword evidence="3" id="KW-1185">Reference proteome</keyword>
<accession>A0ABW2KWY8</accession>
<name>A0ABW2KWY8_9PROT</name>
<dbReference type="RefSeq" id="WP_377360106.1">
    <property type="nucleotide sequence ID" value="NZ_JBHTCM010000017.1"/>
</dbReference>
<proteinExistence type="predicted"/>
<dbReference type="Proteomes" id="UP001596456">
    <property type="component" value="Unassembled WGS sequence"/>
</dbReference>
<evidence type="ECO:0000313" key="3">
    <source>
        <dbReference type="Proteomes" id="UP001596456"/>
    </source>
</evidence>
<keyword evidence="1" id="KW-0732">Signal</keyword>
<feature type="chain" id="PRO_5046479024" evidence="1">
    <location>
        <begin position="27"/>
        <end position="446"/>
    </location>
</feature>
<dbReference type="InterPro" id="IPR010752">
    <property type="entry name" value="DUF1329"/>
</dbReference>
<comment type="caution">
    <text evidence="2">The sequence shown here is derived from an EMBL/GenBank/DDBJ whole genome shotgun (WGS) entry which is preliminary data.</text>
</comment>
<dbReference type="CDD" id="cd16329">
    <property type="entry name" value="LolA_like"/>
    <property type="match status" value="1"/>
</dbReference>
<dbReference type="Pfam" id="PF07044">
    <property type="entry name" value="DUF1329"/>
    <property type="match status" value="1"/>
</dbReference>
<evidence type="ECO:0000256" key="1">
    <source>
        <dbReference type="SAM" id="SignalP"/>
    </source>
</evidence>